<dbReference type="GO" id="GO:0004518">
    <property type="term" value="F:nuclease activity"/>
    <property type="evidence" value="ECO:0007669"/>
    <property type="project" value="UniProtKB-KW"/>
</dbReference>
<dbReference type="AlphaFoldDB" id="A0A2N0SQ77"/>
<dbReference type="InterPro" id="IPR029060">
    <property type="entry name" value="PIN-like_dom_sf"/>
</dbReference>
<dbReference type="RefSeq" id="WP_014485280.1">
    <property type="nucleotide sequence ID" value="NZ_CAXSUE010000012.1"/>
</dbReference>
<evidence type="ECO:0000313" key="6">
    <source>
        <dbReference type="EMBL" id="KAB7203099.1"/>
    </source>
</evidence>
<evidence type="ECO:0000256" key="2">
    <source>
        <dbReference type="ARBA" id="ARBA00022723"/>
    </source>
</evidence>
<sequence length="234" mass="26561">MERVFVDANILYSRTIRDWLFALSTSKIQMFDLFSSEDVFAEVVYHYRRSNPKRSGDEVNGLVNQIRELVHVVDHYDCERAQADYMGADPNDLHLHAAAVDNDCSVLLTNDRKLYASLDESQLDGLPYSVCTADDFFCDLAESSAVLLDQAVTCELQYWSKKCPDGVPDFADRLTRAECPRFAYLVKRALMRKSGLSPVDISKQFPLGEEYSSTMREYDIDALASISDDFYPGV</sequence>
<keyword evidence="2" id="KW-0479">Metal-binding</keyword>
<keyword evidence="1" id="KW-0540">Nuclease</keyword>
<dbReference type="EMBL" id="WDUB01000011">
    <property type="protein sequence ID" value="KAB7203099.1"/>
    <property type="molecule type" value="Genomic_DNA"/>
</dbReference>
<name>A0A2N0SQ77_BIFLN</name>
<accession>A0A2N0SQ77</accession>
<dbReference type="CDD" id="cd09854">
    <property type="entry name" value="PIN_VapC-like"/>
    <property type="match status" value="1"/>
</dbReference>
<protein>
    <submittedName>
        <fullName evidence="6">Type II toxin-antitoxin system VapC family toxin</fullName>
    </submittedName>
</protein>
<dbReference type="InterPro" id="IPR002716">
    <property type="entry name" value="PIN_dom"/>
</dbReference>
<keyword evidence="4" id="KW-0460">Magnesium</keyword>
<proteinExistence type="predicted"/>
<organism evidence="6 7">
    <name type="scientific">Bifidobacterium longum</name>
    <dbReference type="NCBI Taxonomy" id="216816"/>
    <lineage>
        <taxon>Bacteria</taxon>
        <taxon>Bacillati</taxon>
        <taxon>Actinomycetota</taxon>
        <taxon>Actinomycetes</taxon>
        <taxon>Bifidobacteriales</taxon>
        <taxon>Bifidobacteriaceae</taxon>
        <taxon>Bifidobacterium</taxon>
    </lineage>
</organism>
<dbReference type="Pfam" id="PF01850">
    <property type="entry name" value="PIN"/>
    <property type="match status" value="1"/>
</dbReference>
<dbReference type="Proteomes" id="UP000476628">
    <property type="component" value="Unassembled WGS sequence"/>
</dbReference>
<evidence type="ECO:0000256" key="4">
    <source>
        <dbReference type="ARBA" id="ARBA00022842"/>
    </source>
</evidence>
<evidence type="ECO:0000259" key="5">
    <source>
        <dbReference type="Pfam" id="PF01850"/>
    </source>
</evidence>
<reference evidence="6 7" key="1">
    <citation type="journal article" date="2019" name="Nat. Med.">
        <title>A library of human gut bacterial isolates paired with longitudinal multiomics data enables mechanistic microbiome research.</title>
        <authorList>
            <person name="Poyet M."/>
            <person name="Groussin M."/>
            <person name="Gibbons S.M."/>
            <person name="Avila-Pacheco J."/>
            <person name="Jiang X."/>
            <person name="Kearney S.M."/>
            <person name="Perrotta A.R."/>
            <person name="Berdy B."/>
            <person name="Zhao S."/>
            <person name="Lieberman T.D."/>
            <person name="Swanson P.K."/>
            <person name="Smith M."/>
            <person name="Roesemann S."/>
            <person name="Alexander J.E."/>
            <person name="Rich S.A."/>
            <person name="Livny J."/>
            <person name="Vlamakis H."/>
            <person name="Clish C."/>
            <person name="Bullock K."/>
            <person name="Deik A."/>
            <person name="Scott J."/>
            <person name="Pierce K.A."/>
            <person name="Xavier R.J."/>
            <person name="Alm E.J."/>
        </authorList>
    </citation>
    <scope>NUCLEOTIDE SEQUENCE [LARGE SCALE GENOMIC DNA]</scope>
    <source>
        <strain evidence="6 7">BIOML-A136</strain>
    </source>
</reference>
<evidence type="ECO:0000256" key="3">
    <source>
        <dbReference type="ARBA" id="ARBA00022801"/>
    </source>
</evidence>
<comment type="caution">
    <text evidence="6">The sequence shown here is derived from an EMBL/GenBank/DDBJ whole genome shotgun (WGS) entry which is preliminary data.</text>
</comment>
<evidence type="ECO:0000313" key="7">
    <source>
        <dbReference type="Proteomes" id="UP000476628"/>
    </source>
</evidence>
<gene>
    <name evidence="6" type="ORF">GBC45_07860</name>
</gene>
<dbReference type="GO" id="GO:0016787">
    <property type="term" value="F:hydrolase activity"/>
    <property type="evidence" value="ECO:0007669"/>
    <property type="project" value="UniProtKB-KW"/>
</dbReference>
<feature type="domain" description="PIN" evidence="5">
    <location>
        <begin position="4"/>
        <end position="115"/>
    </location>
</feature>
<dbReference type="SUPFAM" id="SSF88723">
    <property type="entry name" value="PIN domain-like"/>
    <property type="match status" value="1"/>
</dbReference>
<keyword evidence="3" id="KW-0378">Hydrolase</keyword>
<evidence type="ECO:0000256" key="1">
    <source>
        <dbReference type="ARBA" id="ARBA00022722"/>
    </source>
</evidence>
<dbReference type="GO" id="GO:0046872">
    <property type="term" value="F:metal ion binding"/>
    <property type="evidence" value="ECO:0007669"/>
    <property type="project" value="UniProtKB-KW"/>
</dbReference>